<dbReference type="RefSeq" id="WP_222962332.1">
    <property type="nucleotide sequence ID" value="NZ_JAINZZ010000009.1"/>
</dbReference>
<proteinExistence type="predicted"/>
<keyword evidence="3" id="KW-1185">Reference proteome</keyword>
<dbReference type="SUPFAM" id="SSF103196">
    <property type="entry name" value="Roadblock/LC7 domain"/>
    <property type="match status" value="1"/>
</dbReference>
<dbReference type="SMART" id="SM00960">
    <property type="entry name" value="Robl_LC7"/>
    <property type="match status" value="1"/>
</dbReference>
<evidence type="ECO:0000313" key="2">
    <source>
        <dbReference type="EMBL" id="MBY8878198.1"/>
    </source>
</evidence>
<gene>
    <name evidence="2" type="ORF">K7862_11225</name>
</gene>
<comment type="caution">
    <text evidence="2">The sequence shown here is derived from an EMBL/GenBank/DDBJ whole genome shotgun (WGS) entry which is preliminary data.</text>
</comment>
<evidence type="ECO:0000313" key="3">
    <source>
        <dbReference type="Proteomes" id="UP000778578"/>
    </source>
</evidence>
<dbReference type="InterPro" id="IPR004942">
    <property type="entry name" value="Roadblock/LAMTOR2_dom"/>
</dbReference>
<dbReference type="Proteomes" id="UP000778578">
    <property type="component" value="Unassembled WGS sequence"/>
</dbReference>
<dbReference type="Pfam" id="PF03259">
    <property type="entry name" value="Robl_LC7"/>
    <property type="match status" value="1"/>
</dbReference>
<dbReference type="EMBL" id="JAINZZ010000009">
    <property type="protein sequence ID" value="MBY8878198.1"/>
    <property type="molecule type" value="Genomic_DNA"/>
</dbReference>
<protein>
    <submittedName>
        <fullName evidence="2">Roadblock/LC7 domain-containing protein</fullName>
    </submittedName>
</protein>
<dbReference type="Gene3D" id="3.30.450.30">
    <property type="entry name" value="Dynein light chain 2a, cytoplasmic"/>
    <property type="match status" value="1"/>
</dbReference>
<accession>A0ABS7Q4X0</accession>
<reference evidence="2 3" key="1">
    <citation type="submission" date="2021-08" db="EMBL/GenBank/DDBJ databases">
        <title>WGS of actinomycetes from Thailand.</title>
        <authorList>
            <person name="Thawai C."/>
        </authorList>
    </citation>
    <scope>NUCLEOTIDE SEQUENCE [LARGE SCALE GENOMIC DNA]</scope>
    <source>
        <strain evidence="2 3">PLK6-54</strain>
    </source>
</reference>
<sequence length="126" mass="12574">MHEAELRGELERLRADTPGVAGALATSPDGLVLAVDAPDLEPDGFAALTAAAAAVGVRLTGAAGQGDFRELLVRGDAGGLALFPAGSGILTVLAAPGADLPGLRPEARACATRIAHHLSPTEAHIV</sequence>
<organism evidence="2 3">
    <name type="scientific">Actinacidiphila acidipaludis</name>
    <dbReference type="NCBI Taxonomy" id="2873382"/>
    <lineage>
        <taxon>Bacteria</taxon>
        <taxon>Bacillati</taxon>
        <taxon>Actinomycetota</taxon>
        <taxon>Actinomycetes</taxon>
        <taxon>Kitasatosporales</taxon>
        <taxon>Streptomycetaceae</taxon>
        <taxon>Actinacidiphila</taxon>
    </lineage>
</organism>
<feature type="domain" description="Roadblock/LAMTOR2" evidence="1">
    <location>
        <begin position="7"/>
        <end position="94"/>
    </location>
</feature>
<evidence type="ECO:0000259" key="1">
    <source>
        <dbReference type="SMART" id="SM00960"/>
    </source>
</evidence>
<name>A0ABS7Q4X0_9ACTN</name>